<keyword evidence="2" id="KW-0539">Nucleus</keyword>
<dbReference type="PANTHER" id="PTHR13213">
    <property type="entry name" value="MYB-BINDING PROTEIN 1A FAMILY MEMBER"/>
    <property type="match status" value="1"/>
</dbReference>
<feature type="compositionally biased region" description="Basic and acidic residues" evidence="3">
    <location>
        <begin position="1111"/>
        <end position="1126"/>
    </location>
</feature>
<feature type="compositionally biased region" description="Basic and acidic residues" evidence="3">
    <location>
        <begin position="1076"/>
        <end position="1088"/>
    </location>
</feature>
<keyword evidence="5" id="KW-1185">Reference proteome</keyword>
<feature type="compositionally biased region" description="Acidic residues" evidence="3">
    <location>
        <begin position="697"/>
        <end position="724"/>
    </location>
</feature>
<evidence type="ECO:0000256" key="3">
    <source>
        <dbReference type="SAM" id="MobiDB-lite"/>
    </source>
</evidence>
<dbReference type="EMBL" id="OU963914">
    <property type="protein sequence ID" value="CAH0402809.1"/>
    <property type="molecule type" value="Genomic_DNA"/>
</dbReference>
<evidence type="ECO:0000256" key="1">
    <source>
        <dbReference type="ARBA" id="ARBA00004123"/>
    </source>
</evidence>
<evidence type="ECO:0000313" key="4">
    <source>
        <dbReference type="EMBL" id="CAH0402809.1"/>
    </source>
</evidence>
<organism evidence="4 5">
    <name type="scientific">Chilo suppressalis</name>
    <name type="common">Asiatic rice borer moth</name>
    <dbReference type="NCBI Taxonomy" id="168631"/>
    <lineage>
        <taxon>Eukaryota</taxon>
        <taxon>Metazoa</taxon>
        <taxon>Ecdysozoa</taxon>
        <taxon>Arthropoda</taxon>
        <taxon>Hexapoda</taxon>
        <taxon>Insecta</taxon>
        <taxon>Pterygota</taxon>
        <taxon>Neoptera</taxon>
        <taxon>Endopterygota</taxon>
        <taxon>Lepidoptera</taxon>
        <taxon>Glossata</taxon>
        <taxon>Ditrysia</taxon>
        <taxon>Pyraloidea</taxon>
        <taxon>Crambidae</taxon>
        <taxon>Crambinae</taxon>
        <taxon>Chilo</taxon>
    </lineage>
</organism>
<protein>
    <recommendedName>
        <fullName evidence="6">DNA polymerase V</fullName>
    </recommendedName>
</protein>
<dbReference type="PANTHER" id="PTHR13213:SF2">
    <property type="entry name" value="MYB-BINDING PROTEIN 1A"/>
    <property type="match status" value="1"/>
</dbReference>
<name>A0ABN8B6C8_CHISP</name>
<reference evidence="4" key="1">
    <citation type="submission" date="2021-12" db="EMBL/GenBank/DDBJ databases">
        <authorList>
            <person name="King R."/>
        </authorList>
    </citation>
    <scope>NUCLEOTIDE SEQUENCE</scope>
</reference>
<feature type="region of interest" description="Disordered" evidence="3">
    <location>
        <begin position="679"/>
        <end position="729"/>
    </location>
</feature>
<evidence type="ECO:0008006" key="6">
    <source>
        <dbReference type="Google" id="ProtNLM"/>
    </source>
</evidence>
<feature type="region of interest" description="Disordered" evidence="3">
    <location>
        <begin position="1075"/>
        <end position="1126"/>
    </location>
</feature>
<dbReference type="Pfam" id="PF04931">
    <property type="entry name" value="DNA_pol_phi"/>
    <property type="match status" value="1"/>
</dbReference>
<evidence type="ECO:0000256" key="2">
    <source>
        <dbReference type="ARBA" id="ARBA00023242"/>
    </source>
</evidence>
<evidence type="ECO:0000313" key="5">
    <source>
        <dbReference type="Proteomes" id="UP001153292"/>
    </source>
</evidence>
<gene>
    <name evidence="4" type="ORF">CHILSU_LOCUS6058</name>
</gene>
<dbReference type="Proteomes" id="UP001153292">
    <property type="component" value="Chromosome 21"/>
</dbReference>
<comment type="subcellular location">
    <subcellularLocation>
        <location evidence="1">Nucleus</location>
    </subcellularLocation>
</comment>
<sequence length="1126" mass="128749">MELKVVEDVDTETKIANPVITSSILDSFDLLKAAKDEEKLTGGARIIMQIVNNEDSKDFKYALKRLIRSLGANIPDIRTGYFATLVTLLTRIKSVTITQLLQLVKKELHANNSSKSEVGDVALGQILVCGAIFRSGLMRTSTEQEQKEVLNLLISASKKKSYVSTIAYVILIDFVNGLEEDEFNSIVWSNIKQNFKKDIKEHSLDTLYFLLTASRKFPDKVKLRKLIGVSEVLCDDNIQDTSEILMAGIDYNLVNHPIYEEIGKQVANSQHLKQFWTSGIDSKLVKHNRNRELASLNMFKAIVNNLHENVDVIPELISKNFFKLFMDWFKGLQTASKIRNKRDDEDDHKIMIKKEKEVLAVLSKAMKLESVNNKIRVEMLKKLLFNPGEINFTEITGTTLIKSIIADLDTDGVRNMAKMFKGVLMNTTKKYVKENVERSWYNNERLKAAELISYLVSHEAVKDDTDFKLKYMKLLMCFGFFKFGVNENEAVSKDLSDAIKTCFYRCFTSKFSNVDSLVLVLSSLCNLISSSLEKEQICTKIEKQFPKESMECWKMLTHITECIEKKDCKSKVDKVFLILLYQLGLFLFSEPAHVKVARGSIKELKSCYDHYRKEKESKVKKVELTDEPEWVEVLIEVLLSILSIESSVLRSVVQCVFRLLWEFLTPSAIGQIVSVLDPENESNPLADESGSEHESESDSDNEETADDSQKEDEGDSSESEEDEEMKTPDQLRMAVQKALGSAGTDSDAESVDADMIDDEEAEKLDEALAEAFKQFGQGKRQKSKKERRDKKNLSDFRIRVLDLLSIYFEKDPSMDICLAMIAPLMRCLEFCIQDNQFKELEVKTRKTIKLLTKVRKFSSTDGITMEILCDYLKSTIDKGARSHFLFQAVGDVITYFATFIVHCSVKIDSNSSKSPKKKKTSSPIADVLKEALQSYFINRNCLLPIIFFHSILQTEWDGNFVLIPIIIENVFNHQVRQFRRNEGLDLMVGFYRALKRNKPSNKFILTKLSNIEATFENTLKNNFQTETNIEVKKNFLVVLKKLINNIKMFHESCHIETNLDFQSLLHILSSQKGVIKGKENGSKREEGKQQNNIMKSKKKKRKSNEINGHSEPQKKRLRGDSIKSEE</sequence>
<proteinExistence type="predicted"/>
<accession>A0ABN8B6C8</accession>
<dbReference type="InterPro" id="IPR007015">
    <property type="entry name" value="DNA_pol_V/MYBBP1A"/>
</dbReference>